<dbReference type="PANTHER" id="PTHR12598:SF0">
    <property type="entry name" value="COPPER HOMEOSTASIS PROTEIN CUTC HOMOLOG"/>
    <property type="match status" value="1"/>
</dbReference>
<proteinExistence type="inferred from homology"/>
<evidence type="ECO:0000313" key="3">
    <source>
        <dbReference type="EMBL" id="KAJ5194513.1"/>
    </source>
</evidence>
<dbReference type="Proteomes" id="UP001150904">
    <property type="component" value="Unassembled WGS sequence"/>
</dbReference>
<organism evidence="3 4">
    <name type="scientific">Penicillium cinerascens</name>
    <dbReference type="NCBI Taxonomy" id="70096"/>
    <lineage>
        <taxon>Eukaryota</taxon>
        <taxon>Fungi</taxon>
        <taxon>Dikarya</taxon>
        <taxon>Ascomycota</taxon>
        <taxon>Pezizomycotina</taxon>
        <taxon>Eurotiomycetes</taxon>
        <taxon>Eurotiomycetidae</taxon>
        <taxon>Eurotiales</taxon>
        <taxon>Aspergillaceae</taxon>
        <taxon>Penicillium</taxon>
    </lineage>
</organism>
<dbReference type="AlphaFoldDB" id="A0A9W9MA65"/>
<dbReference type="InterPro" id="IPR005627">
    <property type="entry name" value="CutC-like"/>
</dbReference>
<dbReference type="InterPro" id="IPR036822">
    <property type="entry name" value="CutC-like_dom_sf"/>
</dbReference>
<dbReference type="GO" id="GO:0005507">
    <property type="term" value="F:copper ion binding"/>
    <property type="evidence" value="ECO:0007669"/>
    <property type="project" value="TreeGrafter"/>
</dbReference>
<keyword evidence="4" id="KW-1185">Reference proteome</keyword>
<sequence>MLRTEGLIESKPDSAGAFDQFTLTFFRLCCDYESGGLSPAATILTALKSQISIPIHVMIRPHSEGFCYNDESFEAMKTTLVALKNLGADGFVFGILGPVSESLSQDMSPWIDVSRNKELVQLAEGKPCTFHRAFDCIPESHWDMALADIAKCGFASILTSGGPSSDKAIDCVGKLAELGQRLDLLRFCSSKSCEFPEIIVGGG</sequence>
<evidence type="ECO:0000256" key="1">
    <source>
        <dbReference type="ARBA" id="ARBA00007768"/>
    </source>
</evidence>
<protein>
    <recommendedName>
        <fullName evidence="2">Copper homeostasis protein cutC homolog</fullName>
    </recommendedName>
</protein>
<dbReference type="Gene3D" id="3.20.20.380">
    <property type="entry name" value="Copper homeostasis (CutC) domain"/>
    <property type="match status" value="1"/>
</dbReference>
<comment type="caution">
    <text evidence="3">The sequence shown here is derived from an EMBL/GenBank/DDBJ whole genome shotgun (WGS) entry which is preliminary data.</text>
</comment>
<reference evidence="3" key="1">
    <citation type="submission" date="2022-12" db="EMBL/GenBank/DDBJ databases">
        <authorList>
            <person name="Petersen C."/>
        </authorList>
    </citation>
    <scope>NUCLEOTIDE SEQUENCE</scope>
    <source>
        <strain evidence="3">IBT 15544</strain>
    </source>
</reference>
<dbReference type="PANTHER" id="PTHR12598">
    <property type="entry name" value="COPPER HOMEOSTASIS PROTEIN CUTC"/>
    <property type="match status" value="1"/>
</dbReference>
<dbReference type="SUPFAM" id="SSF110395">
    <property type="entry name" value="CutC-like"/>
    <property type="match status" value="1"/>
</dbReference>
<reference evidence="3" key="2">
    <citation type="journal article" date="2023" name="IMA Fungus">
        <title>Comparative genomic study of the Penicillium genus elucidates a diverse pangenome and 15 lateral gene transfer events.</title>
        <authorList>
            <person name="Petersen C."/>
            <person name="Sorensen T."/>
            <person name="Nielsen M.R."/>
            <person name="Sondergaard T.E."/>
            <person name="Sorensen J.L."/>
            <person name="Fitzpatrick D.A."/>
            <person name="Frisvad J.C."/>
            <person name="Nielsen K.L."/>
        </authorList>
    </citation>
    <scope>NUCLEOTIDE SEQUENCE</scope>
    <source>
        <strain evidence="3">IBT 15544</strain>
    </source>
</reference>
<evidence type="ECO:0000313" key="4">
    <source>
        <dbReference type="Proteomes" id="UP001150904"/>
    </source>
</evidence>
<accession>A0A9W9MA65</accession>
<dbReference type="EMBL" id="JAPQKR010000015">
    <property type="protein sequence ID" value="KAJ5194513.1"/>
    <property type="molecule type" value="Genomic_DNA"/>
</dbReference>
<name>A0A9W9MA65_9EURO</name>
<gene>
    <name evidence="3" type="ORF">N7498_007951</name>
</gene>
<dbReference type="RefSeq" id="XP_058305001.1">
    <property type="nucleotide sequence ID" value="XM_058455013.1"/>
</dbReference>
<dbReference type="GeneID" id="83182314"/>
<comment type="similarity">
    <text evidence="1">Belongs to the CutC family.</text>
</comment>
<dbReference type="OrthoDB" id="7392499at2759"/>
<dbReference type="Pfam" id="PF03932">
    <property type="entry name" value="CutC"/>
    <property type="match status" value="1"/>
</dbReference>
<evidence type="ECO:0000256" key="2">
    <source>
        <dbReference type="ARBA" id="ARBA00019014"/>
    </source>
</evidence>